<dbReference type="PANTHER" id="PTHR30055:SF223">
    <property type="entry name" value="HTH-TYPE TRANSCRIPTIONAL REGULATOR UIDR"/>
    <property type="match status" value="1"/>
</dbReference>
<dbReference type="Proteomes" id="UP000309061">
    <property type="component" value="Chromosome"/>
</dbReference>
<dbReference type="Pfam" id="PF16859">
    <property type="entry name" value="TetR_C_11"/>
    <property type="match status" value="1"/>
</dbReference>
<proteinExistence type="predicted"/>
<keyword evidence="3" id="KW-0804">Transcription</keyword>
<feature type="DNA-binding region" description="H-T-H motif" evidence="4">
    <location>
        <begin position="53"/>
        <end position="72"/>
    </location>
</feature>
<keyword evidence="8" id="KW-1185">Reference proteome</keyword>
<evidence type="ECO:0000256" key="2">
    <source>
        <dbReference type="ARBA" id="ARBA00023125"/>
    </source>
</evidence>
<dbReference type="InterPro" id="IPR036271">
    <property type="entry name" value="Tet_transcr_reg_TetR-rel_C_sf"/>
</dbReference>
<dbReference type="Gene3D" id="1.10.357.10">
    <property type="entry name" value="Tetracycline Repressor, domain 2"/>
    <property type="match status" value="1"/>
</dbReference>
<dbReference type="InterPro" id="IPR009057">
    <property type="entry name" value="Homeodomain-like_sf"/>
</dbReference>
<dbReference type="GO" id="GO:0003700">
    <property type="term" value="F:DNA-binding transcription factor activity"/>
    <property type="evidence" value="ECO:0007669"/>
    <property type="project" value="TreeGrafter"/>
</dbReference>
<gene>
    <name evidence="7" type="ORF">H2LOC_000965</name>
</gene>
<accession>A0A6B8KAA5</accession>
<dbReference type="EMBL" id="CP046052">
    <property type="protein sequence ID" value="QGM44382.1"/>
    <property type="molecule type" value="Genomic_DNA"/>
</dbReference>
<dbReference type="InterPro" id="IPR011075">
    <property type="entry name" value="TetR_C"/>
</dbReference>
<feature type="compositionally biased region" description="Low complexity" evidence="5">
    <location>
        <begin position="1"/>
        <end position="14"/>
    </location>
</feature>
<dbReference type="PRINTS" id="PR00455">
    <property type="entry name" value="HTHTETR"/>
</dbReference>
<dbReference type="AlphaFoldDB" id="A0A6B8KAA5"/>
<dbReference type="FunFam" id="1.10.10.60:FF:000141">
    <property type="entry name" value="TetR family transcriptional regulator"/>
    <property type="match status" value="1"/>
</dbReference>
<dbReference type="SUPFAM" id="SSF46689">
    <property type="entry name" value="Homeodomain-like"/>
    <property type="match status" value="1"/>
</dbReference>
<evidence type="ECO:0000256" key="3">
    <source>
        <dbReference type="ARBA" id="ARBA00023163"/>
    </source>
</evidence>
<evidence type="ECO:0000313" key="8">
    <source>
        <dbReference type="Proteomes" id="UP000309061"/>
    </source>
</evidence>
<feature type="region of interest" description="Disordered" evidence="5">
    <location>
        <begin position="1"/>
        <end position="31"/>
    </location>
</feature>
<dbReference type="OrthoDB" id="7584337at2"/>
<dbReference type="KEGG" id="mhey:H2LOC_000965"/>
<keyword evidence="1" id="KW-0805">Transcription regulation</keyword>
<evidence type="ECO:0000259" key="6">
    <source>
        <dbReference type="PROSITE" id="PS50977"/>
    </source>
</evidence>
<protein>
    <submittedName>
        <fullName evidence="7">TetR family transcriptional regulator</fullName>
    </submittedName>
</protein>
<dbReference type="InterPro" id="IPR001647">
    <property type="entry name" value="HTH_TetR"/>
</dbReference>
<reference evidence="7 8" key="1">
    <citation type="submission" date="2019-11" db="EMBL/GenBank/DDBJ databases">
        <title>The genome sequence of Methylocystis heyeri.</title>
        <authorList>
            <person name="Oshkin I.Y."/>
            <person name="Miroshnikov K."/>
            <person name="Dedysh S.N."/>
        </authorList>
    </citation>
    <scope>NUCLEOTIDE SEQUENCE [LARGE SCALE GENOMIC DNA]</scope>
    <source>
        <strain evidence="7 8">H2</strain>
    </source>
</reference>
<evidence type="ECO:0000256" key="4">
    <source>
        <dbReference type="PROSITE-ProRule" id="PRU00335"/>
    </source>
</evidence>
<keyword evidence="2 4" id="KW-0238">DNA-binding</keyword>
<evidence type="ECO:0000256" key="1">
    <source>
        <dbReference type="ARBA" id="ARBA00023015"/>
    </source>
</evidence>
<dbReference type="PANTHER" id="PTHR30055">
    <property type="entry name" value="HTH-TYPE TRANSCRIPTIONAL REGULATOR RUTR"/>
    <property type="match status" value="1"/>
</dbReference>
<organism evidence="7 8">
    <name type="scientific">Methylocystis heyeri</name>
    <dbReference type="NCBI Taxonomy" id="391905"/>
    <lineage>
        <taxon>Bacteria</taxon>
        <taxon>Pseudomonadati</taxon>
        <taxon>Pseudomonadota</taxon>
        <taxon>Alphaproteobacteria</taxon>
        <taxon>Hyphomicrobiales</taxon>
        <taxon>Methylocystaceae</taxon>
        <taxon>Methylocystis</taxon>
    </lineage>
</organism>
<dbReference type="InterPro" id="IPR050109">
    <property type="entry name" value="HTH-type_TetR-like_transc_reg"/>
</dbReference>
<sequence>MKTAGETAGETGETAPRRQRTRAPSPEKTAQTRRAIISAALAEFLERGFANATMDAVARRAGVAKGTPYRYFPTKEALFEGVVRQEIAGALVDVNSANRAPGEYVGAFLRRTMLPAMRVVETQGRGAIARLVLTEGVRFPVLVEIYRREMFDPLLNQLKELVRKAREEGELKSDTVVEHPELLIAPIWYGIIHNGLLDRSQPLDIGDLFEAHLDLLFGRRA</sequence>
<evidence type="ECO:0000313" key="7">
    <source>
        <dbReference type="EMBL" id="QGM44382.1"/>
    </source>
</evidence>
<dbReference type="SUPFAM" id="SSF48498">
    <property type="entry name" value="Tetracyclin repressor-like, C-terminal domain"/>
    <property type="match status" value="1"/>
</dbReference>
<dbReference type="PROSITE" id="PS50977">
    <property type="entry name" value="HTH_TETR_2"/>
    <property type="match status" value="1"/>
</dbReference>
<dbReference type="RefSeq" id="WP_136494687.1">
    <property type="nucleotide sequence ID" value="NZ_CP046052.1"/>
</dbReference>
<dbReference type="Pfam" id="PF00440">
    <property type="entry name" value="TetR_N"/>
    <property type="match status" value="1"/>
</dbReference>
<name>A0A6B8KAA5_9HYPH</name>
<feature type="domain" description="HTH tetR-type" evidence="6">
    <location>
        <begin position="30"/>
        <end position="90"/>
    </location>
</feature>
<evidence type="ECO:0000256" key="5">
    <source>
        <dbReference type="SAM" id="MobiDB-lite"/>
    </source>
</evidence>
<dbReference type="GO" id="GO:0000976">
    <property type="term" value="F:transcription cis-regulatory region binding"/>
    <property type="evidence" value="ECO:0007669"/>
    <property type="project" value="TreeGrafter"/>
</dbReference>